<accession>C7Q172</accession>
<keyword evidence="3" id="KW-1185">Reference proteome</keyword>
<dbReference type="EMBL" id="CP001700">
    <property type="protein sequence ID" value="ACU71747.1"/>
    <property type="molecule type" value="Genomic_DNA"/>
</dbReference>
<proteinExistence type="predicted"/>
<feature type="region of interest" description="Disordered" evidence="1">
    <location>
        <begin position="127"/>
        <end position="159"/>
    </location>
</feature>
<dbReference type="AlphaFoldDB" id="C7Q172"/>
<sequence length="159" mass="16742">MGFESPRTVLVLDFTDTDLAGLEVRMRSQTVQELKDGTARMASIASVAKSVLGLDPNDEAAAQAAIAGLDTEALDAVDDTFADFAKHLVSWNLTENGVDVPATLEGIGAQDSRFILRLVGAWQQGMSGVDNPLPRSSSNGRPPDALSMPMVPLEASLAS</sequence>
<evidence type="ECO:0000313" key="2">
    <source>
        <dbReference type="EMBL" id="ACU71747.1"/>
    </source>
</evidence>
<dbReference type="InParanoid" id="C7Q172"/>
<name>C7Q172_CATAD</name>
<dbReference type="STRING" id="479433.Caci_2838"/>
<dbReference type="HOGENOM" id="CLU_1657670_0_0_11"/>
<dbReference type="KEGG" id="cai:Caci_2838"/>
<reference evidence="2 3" key="1">
    <citation type="journal article" date="2009" name="Stand. Genomic Sci.">
        <title>Complete genome sequence of Catenulispora acidiphila type strain (ID 139908).</title>
        <authorList>
            <person name="Copeland A."/>
            <person name="Lapidus A."/>
            <person name="Glavina Del Rio T."/>
            <person name="Nolan M."/>
            <person name="Lucas S."/>
            <person name="Chen F."/>
            <person name="Tice H."/>
            <person name="Cheng J.F."/>
            <person name="Bruce D."/>
            <person name="Goodwin L."/>
            <person name="Pitluck S."/>
            <person name="Mikhailova N."/>
            <person name="Pati A."/>
            <person name="Ivanova N."/>
            <person name="Mavromatis K."/>
            <person name="Chen A."/>
            <person name="Palaniappan K."/>
            <person name="Chain P."/>
            <person name="Land M."/>
            <person name="Hauser L."/>
            <person name="Chang Y.J."/>
            <person name="Jeffries C.D."/>
            <person name="Chertkov O."/>
            <person name="Brettin T."/>
            <person name="Detter J.C."/>
            <person name="Han C."/>
            <person name="Ali Z."/>
            <person name="Tindall B.J."/>
            <person name="Goker M."/>
            <person name="Bristow J."/>
            <person name="Eisen J.A."/>
            <person name="Markowitz V."/>
            <person name="Hugenholtz P."/>
            <person name="Kyrpides N.C."/>
            <person name="Klenk H.P."/>
        </authorList>
    </citation>
    <scope>NUCLEOTIDE SEQUENCE [LARGE SCALE GENOMIC DNA]</scope>
    <source>
        <strain evidence="3">DSM 44928 / JCM 14897 / NBRC 102108 / NRRL B-24433 / ID139908</strain>
    </source>
</reference>
<protein>
    <submittedName>
        <fullName evidence="2">Uncharacterized protein</fullName>
    </submittedName>
</protein>
<dbReference type="RefSeq" id="WP_012787040.1">
    <property type="nucleotide sequence ID" value="NC_013131.1"/>
</dbReference>
<dbReference type="OrthoDB" id="5191724at2"/>
<gene>
    <name evidence="2" type="ordered locus">Caci_2838</name>
</gene>
<dbReference type="Proteomes" id="UP000000851">
    <property type="component" value="Chromosome"/>
</dbReference>
<evidence type="ECO:0000256" key="1">
    <source>
        <dbReference type="SAM" id="MobiDB-lite"/>
    </source>
</evidence>
<organism evidence="2 3">
    <name type="scientific">Catenulispora acidiphila (strain DSM 44928 / JCM 14897 / NBRC 102108 / NRRL B-24433 / ID139908)</name>
    <dbReference type="NCBI Taxonomy" id="479433"/>
    <lineage>
        <taxon>Bacteria</taxon>
        <taxon>Bacillati</taxon>
        <taxon>Actinomycetota</taxon>
        <taxon>Actinomycetes</taxon>
        <taxon>Catenulisporales</taxon>
        <taxon>Catenulisporaceae</taxon>
        <taxon>Catenulispora</taxon>
    </lineage>
</organism>
<evidence type="ECO:0000313" key="3">
    <source>
        <dbReference type="Proteomes" id="UP000000851"/>
    </source>
</evidence>